<protein>
    <submittedName>
        <fullName evidence="1">Kinase-associated protein B</fullName>
    </submittedName>
</protein>
<organism evidence="1 2">
    <name type="scientific">Terribacillus halophilus</name>
    <dbReference type="NCBI Taxonomy" id="361279"/>
    <lineage>
        <taxon>Bacteria</taxon>
        <taxon>Bacillati</taxon>
        <taxon>Bacillota</taxon>
        <taxon>Bacilli</taxon>
        <taxon>Bacillales</taxon>
        <taxon>Bacillaceae</taxon>
        <taxon>Terribacillus</taxon>
    </lineage>
</organism>
<accession>A0A1G6JNL7</accession>
<dbReference type="Proteomes" id="UP000198666">
    <property type="component" value="Unassembled WGS sequence"/>
</dbReference>
<dbReference type="EMBL" id="FMZB01000001">
    <property type="protein sequence ID" value="SDC20035.1"/>
    <property type="molecule type" value="Genomic_DNA"/>
</dbReference>
<dbReference type="Gene3D" id="2.30.30.430">
    <property type="entry name" value="Kinase associated protein B domain"/>
    <property type="match status" value="1"/>
</dbReference>
<dbReference type="OrthoDB" id="2407789at2"/>
<dbReference type="SMART" id="SM01298">
    <property type="entry name" value="KapB"/>
    <property type="match status" value="1"/>
</dbReference>
<dbReference type="InterPro" id="IPR014916">
    <property type="entry name" value="KapB"/>
</dbReference>
<evidence type="ECO:0000313" key="1">
    <source>
        <dbReference type="EMBL" id="SDC20035.1"/>
    </source>
</evidence>
<dbReference type="SUPFAM" id="SSF141251">
    <property type="entry name" value="Kinase-associated protein B-like"/>
    <property type="match status" value="1"/>
</dbReference>
<dbReference type="Pfam" id="PF08810">
    <property type="entry name" value="KapB"/>
    <property type="match status" value="1"/>
</dbReference>
<dbReference type="AlphaFoldDB" id="A0A1G6JNL7"/>
<dbReference type="GO" id="GO:0016301">
    <property type="term" value="F:kinase activity"/>
    <property type="evidence" value="ECO:0007669"/>
    <property type="project" value="UniProtKB-KW"/>
</dbReference>
<keyword evidence="2" id="KW-1185">Reference proteome</keyword>
<keyword evidence="1" id="KW-0418">Kinase</keyword>
<dbReference type="STRING" id="361279.SAMN05421663_101642"/>
<evidence type="ECO:0000313" key="2">
    <source>
        <dbReference type="Proteomes" id="UP000198666"/>
    </source>
</evidence>
<keyword evidence="1" id="KW-0808">Transferase</keyword>
<gene>
    <name evidence="1" type="ORF">SAMN05421663_101642</name>
</gene>
<reference evidence="2" key="1">
    <citation type="submission" date="2016-10" db="EMBL/GenBank/DDBJ databases">
        <authorList>
            <person name="Varghese N."/>
            <person name="Submissions S."/>
        </authorList>
    </citation>
    <scope>NUCLEOTIDE SEQUENCE [LARGE SCALE GENOMIC DNA]</scope>
    <source>
        <strain evidence="2">DSM 21620</strain>
    </source>
</reference>
<name>A0A1G6JNL7_9BACI</name>
<dbReference type="InterPro" id="IPR038080">
    <property type="entry name" value="KapB_sf"/>
</dbReference>
<dbReference type="RefSeq" id="WP_093725794.1">
    <property type="nucleotide sequence ID" value="NZ_FMZB01000001.1"/>
</dbReference>
<sequence length="127" mass="14344">MNPLEIGSMVKARYKTGAYIGRIKEERGKFYLVEVLAVLKHPQQGDLHNPKETEGVFFHERRALAHHEKANIPKSAVSAFTDDIPDYPASLRTALQQLREDLNGQPASAYRDLALSNMDSLEKDYFG</sequence>
<proteinExistence type="predicted"/>